<dbReference type="Pfam" id="PF08245">
    <property type="entry name" value="Mur_ligase_M"/>
    <property type="match status" value="1"/>
</dbReference>
<evidence type="ECO:0000256" key="19">
    <source>
        <dbReference type="ARBA" id="ARBA00049035"/>
    </source>
</evidence>
<evidence type="ECO:0000256" key="11">
    <source>
        <dbReference type="ARBA" id="ARBA00022840"/>
    </source>
</evidence>
<reference evidence="24" key="1">
    <citation type="submission" date="2024-06" db="EMBL/GenBank/DDBJ databases">
        <title>Complete genome of Salinicola endophyticus HNIBRBA4755.</title>
        <authorList>
            <person name="Shin S.Y."/>
            <person name="Kang H."/>
            <person name="Song J."/>
        </authorList>
    </citation>
    <scope>NUCLEOTIDE SEQUENCE</scope>
    <source>
        <strain evidence="24">HNIBRBA4755</strain>
    </source>
</reference>
<dbReference type="InterPro" id="IPR013221">
    <property type="entry name" value="Mur_ligase_cen"/>
</dbReference>
<dbReference type="PIRSF" id="PIRSF001563">
    <property type="entry name" value="Folylpolyglu_synth"/>
    <property type="match status" value="1"/>
</dbReference>
<evidence type="ECO:0000256" key="14">
    <source>
        <dbReference type="ARBA" id="ARBA00030048"/>
    </source>
</evidence>
<comment type="catalytic activity">
    <reaction evidence="18">
        <text>10-formyltetrahydrofolyl-(gamma-L-Glu)(n) + L-glutamate + ATP = 10-formyltetrahydrofolyl-(gamma-L-Glu)(n+1) + ADP + phosphate + H(+)</text>
        <dbReference type="Rhea" id="RHEA:51904"/>
        <dbReference type="Rhea" id="RHEA-COMP:13088"/>
        <dbReference type="Rhea" id="RHEA-COMP:14300"/>
        <dbReference type="ChEBI" id="CHEBI:15378"/>
        <dbReference type="ChEBI" id="CHEBI:29985"/>
        <dbReference type="ChEBI" id="CHEBI:30616"/>
        <dbReference type="ChEBI" id="CHEBI:43474"/>
        <dbReference type="ChEBI" id="CHEBI:134413"/>
        <dbReference type="ChEBI" id="CHEBI:456216"/>
        <dbReference type="EC" id="6.3.2.17"/>
    </reaction>
</comment>
<feature type="domain" description="Mur ligase C-terminal" evidence="22">
    <location>
        <begin position="290"/>
        <end position="408"/>
    </location>
</feature>
<evidence type="ECO:0000256" key="12">
    <source>
        <dbReference type="ARBA" id="ARBA00022842"/>
    </source>
</evidence>
<accession>A0AB74U9F3</accession>
<dbReference type="InterPro" id="IPR001645">
    <property type="entry name" value="Folylpolyglutamate_synth"/>
</dbReference>
<evidence type="ECO:0000256" key="6">
    <source>
        <dbReference type="ARBA" id="ARBA00013025"/>
    </source>
</evidence>
<evidence type="ECO:0000256" key="2">
    <source>
        <dbReference type="ARBA" id="ARBA00004799"/>
    </source>
</evidence>
<evidence type="ECO:0000256" key="18">
    <source>
        <dbReference type="ARBA" id="ARBA00047808"/>
    </source>
</evidence>
<comment type="catalytic activity">
    <reaction evidence="19">
        <text>(6R)-5,10-methylenetetrahydrofolyl-(gamma-L-Glu)(n) + L-glutamate + ATP = (6R)-5,10-methylenetetrahydrofolyl-(gamma-L-Glu)(n+1) + ADP + phosphate + H(+)</text>
        <dbReference type="Rhea" id="RHEA:51912"/>
        <dbReference type="Rhea" id="RHEA-COMP:13257"/>
        <dbReference type="Rhea" id="RHEA-COMP:13258"/>
        <dbReference type="ChEBI" id="CHEBI:15378"/>
        <dbReference type="ChEBI" id="CHEBI:29985"/>
        <dbReference type="ChEBI" id="CHEBI:30616"/>
        <dbReference type="ChEBI" id="CHEBI:43474"/>
        <dbReference type="ChEBI" id="CHEBI:136572"/>
        <dbReference type="ChEBI" id="CHEBI:456216"/>
        <dbReference type="EC" id="6.3.2.17"/>
    </reaction>
</comment>
<evidence type="ECO:0000259" key="23">
    <source>
        <dbReference type="Pfam" id="PF08245"/>
    </source>
</evidence>
<evidence type="ECO:0000256" key="5">
    <source>
        <dbReference type="ARBA" id="ARBA00013023"/>
    </source>
</evidence>
<dbReference type="RefSeq" id="WP_353979140.1">
    <property type="nucleotide sequence ID" value="NZ_CP159578.1"/>
</dbReference>
<sequence>MSAALDAWLARLERQHPVAIELGLERVATVAARLGLNERPLAGQVVTVAGTNGKGSTVALLERLAACHGLSTACYTSPHLLRYNERLRLDGEPADDALLVAGFERVEAARLAGEAVSLTYFEAGTLAALWAIAERQPQLAILEVGLGGRLDAVNVVDPDIAVITTIAHDHADFLGDDLEGIGFEKAGILRQGRPAVLGSRQLPASVSARLDALAAPAYWLGQAFAPDARDDGWQWQGSDAEGGRYEFDSLPDPGLPLDNAAVALQVLTLLGVTPRDDAVREALATVSLPGRLQWLGNWCLDVAHNPHAAAYVAERLAARPRPTRRIGLLGVLGDKDAEALIAALGPAVDAWVAVGLDGPRGRSAAKLGAAIESAGAPLLARCDSPAAGVAWLRERLAADEEVLVCGSFLTVAEALGALTAATG</sequence>
<organism evidence="24">
    <name type="scientific">Salinicola endophyticus</name>
    <dbReference type="NCBI Taxonomy" id="1949083"/>
    <lineage>
        <taxon>Bacteria</taxon>
        <taxon>Pseudomonadati</taxon>
        <taxon>Pseudomonadota</taxon>
        <taxon>Gammaproteobacteria</taxon>
        <taxon>Oceanospirillales</taxon>
        <taxon>Halomonadaceae</taxon>
        <taxon>Salinicola</taxon>
    </lineage>
</organism>
<dbReference type="GO" id="GO:0046872">
    <property type="term" value="F:metal ion binding"/>
    <property type="evidence" value="ECO:0007669"/>
    <property type="project" value="UniProtKB-KW"/>
</dbReference>
<dbReference type="Gene3D" id="3.90.190.20">
    <property type="entry name" value="Mur ligase, C-terminal domain"/>
    <property type="match status" value="1"/>
</dbReference>
<keyword evidence="11 21" id="KW-0067">ATP-binding</keyword>
<evidence type="ECO:0000256" key="15">
    <source>
        <dbReference type="ARBA" id="ARBA00030592"/>
    </source>
</evidence>
<keyword evidence="10 21" id="KW-0547">Nucleotide-binding</keyword>
<comment type="catalytic activity">
    <reaction evidence="20">
        <text>7,8-dihydropteroate + L-glutamate + ATP = 7,8-dihydrofolate + ADP + phosphate + H(+)</text>
        <dbReference type="Rhea" id="RHEA:23584"/>
        <dbReference type="ChEBI" id="CHEBI:15378"/>
        <dbReference type="ChEBI" id="CHEBI:17839"/>
        <dbReference type="ChEBI" id="CHEBI:29985"/>
        <dbReference type="ChEBI" id="CHEBI:30616"/>
        <dbReference type="ChEBI" id="CHEBI:43474"/>
        <dbReference type="ChEBI" id="CHEBI:57451"/>
        <dbReference type="ChEBI" id="CHEBI:456216"/>
        <dbReference type="EC" id="6.3.2.12"/>
    </reaction>
</comment>
<dbReference type="Pfam" id="PF02875">
    <property type="entry name" value="Mur_ligase_C"/>
    <property type="match status" value="1"/>
</dbReference>
<evidence type="ECO:0000256" key="21">
    <source>
        <dbReference type="PIRNR" id="PIRNR001563"/>
    </source>
</evidence>
<evidence type="ECO:0000256" key="20">
    <source>
        <dbReference type="ARBA" id="ARBA00049161"/>
    </source>
</evidence>
<dbReference type="GO" id="GO:0008841">
    <property type="term" value="F:dihydrofolate synthase activity"/>
    <property type="evidence" value="ECO:0007669"/>
    <property type="project" value="UniProtKB-EC"/>
</dbReference>
<keyword evidence="12" id="KW-0460">Magnesium</keyword>
<dbReference type="InterPro" id="IPR036565">
    <property type="entry name" value="Mur-like_cat_sf"/>
</dbReference>
<evidence type="ECO:0000256" key="9">
    <source>
        <dbReference type="ARBA" id="ARBA00022723"/>
    </source>
</evidence>
<gene>
    <name evidence="24" type="ORF">ABV408_11765</name>
</gene>
<evidence type="ECO:0000256" key="16">
    <source>
        <dbReference type="ARBA" id="ARBA00032510"/>
    </source>
</evidence>
<comment type="pathway">
    <text evidence="3">Cofactor biosynthesis; tetrahydrofolylpolyglutamate biosynthesis.</text>
</comment>
<keyword evidence="13" id="KW-0289">Folate biosynthesis</keyword>
<feature type="domain" description="Mur ligase central" evidence="23">
    <location>
        <begin position="48"/>
        <end position="191"/>
    </location>
</feature>
<evidence type="ECO:0000256" key="7">
    <source>
        <dbReference type="ARBA" id="ARBA00019357"/>
    </source>
</evidence>
<dbReference type="GO" id="GO:0005524">
    <property type="term" value="F:ATP binding"/>
    <property type="evidence" value="ECO:0007669"/>
    <property type="project" value="UniProtKB-KW"/>
</dbReference>
<evidence type="ECO:0000256" key="3">
    <source>
        <dbReference type="ARBA" id="ARBA00005150"/>
    </source>
</evidence>
<name>A0AB74U9F3_9GAMM</name>
<comment type="catalytic activity">
    <reaction evidence="17">
        <text>(6S)-5,6,7,8-tetrahydrofolyl-(gamma-L-Glu)(n) + L-glutamate + ATP = (6S)-5,6,7,8-tetrahydrofolyl-(gamma-L-Glu)(n+1) + ADP + phosphate + H(+)</text>
        <dbReference type="Rhea" id="RHEA:10580"/>
        <dbReference type="Rhea" id="RHEA-COMP:14738"/>
        <dbReference type="Rhea" id="RHEA-COMP:14740"/>
        <dbReference type="ChEBI" id="CHEBI:15378"/>
        <dbReference type="ChEBI" id="CHEBI:29985"/>
        <dbReference type="ChEBI" id="CHEBI:30616"/>
        <dbReference type="ChEBI" id="CHEBI:43474"/>
        <dbReference type="ChEBI" id="CHEBI:141005"/>
        <dbReference type="ChEBI" id="CHEBI:456216"/>
        <dbReference type="EC" id="6.3.2.17"/>
    </reaction>
</comment>
<dbReference type="AlphaFoldDB" id="A0AB74U9F3"/>
<evidence type="ECO:0000256" key="1">
    <source>
        <dbReference type="ARBA" id="ARBA00002714"/>
    </source>
</evidence>
<evidence type="ECO:0000313" key="24">
    <source>
        <dbReference type="EMBL" id="XCJ78119.1"/>
    </source>
</evidence>
<proteinExistence type="inferred from homology"/>
<dbReference type="GO" id="GO:0004326">
    <property type="term" value="F:tetrahydrofolylpolyglutamate synthase activity"/>
    <property type="evidence" value="ECO:0007669"/>
    <property type="project" value="UniProtKB-EC"/>
</dbReference>
<dbReference type="PANTHER" id="PTHR11136:SF0">
    <property type="entry name" value="DIHYDROFOLATE SYNTHETASE-RELATED"/>
    <property type="match status" value="1"/>
</dbReference>
<comment type="similarity">
    <text evidence="4 21">Belongs to the folylpolyglutamate synthase family.</text>
</comment>
<dbReference type="InterPro" id="IPR036615">
    <property type="entry name" value="Mur_ligase_C_dom_sf"/>
</dbReference>
<evidence type="ECO:0000259" key="22">
    <source>
        <dbReference type="Pfam" id="PF02875"/>
    </source>
</evidence>
<comment type="function">
    <text evidence="1">Functions in two distinct reactions of the de novo folate biosynthetic pathway. Catalyzes the addition of a glutamate residue to dihydropteroate (7,8-dihydropteroate or H2Pte) to form dihydrofolate (7,8-dihydrofolate monoglutamate or H2Pte-Glu). Also catalyzes successive additions of L-glutamate to tetrahydrofolate or 10-formyltetrahydrofolate or 5,10-methylenetetrahydrofolate, leading to folylpolyglutamate derivatives.</text>
</comment>
<evidence type="ECO:0000256" key="13">
    <source>
        <dbReference type="ARBA" id="ARBA00022909"/>
    </source>
</evidence>
<dbReference type="EC" id="6.3.2.12" evidence="5"/>
<dbReference type="SUPFAM" id="SSF53623">
    <property type="entry name" value="MurD-like peptide ligases, catalytic domain"/>
    <property type="match status" value="1"/>
</dbReference>
<keyword evidence="8 21" id="KW-0436">Ligase</keyword>
<dbReference type="EC" id="6.3.2.17" evidence="6"/>
<comment type="pathway">
    <text evidence="2">Cofactor biosynthesis; tetrahydrofolate biosynthesis; 7,8-dihydrofolate from 2-amino-4-hydroxy-6-hydroxymethyl-7,8-dihydropteridine diphosphate and 4-aminobenzoate: step 2/2.</text>
</comment>
<evidence type="ECO:0000256" key="8">
    <source>
        <dbReference type="ARBA" id="ARBA00022598"/>
    </source>
</evidence>
<dbReference type="GO" id="GO:0046656">
    <property type="term" value="P:folic acid biosynthetic process"/>
    <property type="evidence" value="ECO:0007669"/>
    <property type="project" value="UniProtKB-KW"/>
</dbReference>
<dbReference type="Gene3D" id="3.40.1190.10">
    <property type="entry name" value="Mur-like, catalytic domain"/>
    <property type="match status" value="1"/>
</dbReference>
<keyword evidence="9" id="KW-0479">Metal-binding</keyword>
<protein>
    <recommendedName>
        <fullName evidence="7">Dihydrofolate synthase/folylpolyglutamate synthase</fullName>
        <ecNumber evidence="5">6.3.2.12</ecNumber>
        <ecNumber evidence="6">6.3.2.17</ecNumber>
    </recommendedName>
    <alternativeName>
        <fullName evidence="16">Folylpoly-gamma-glutamate synthetase-dihydrofolate synthetase</fullName>
    </alternativeName>
    <alternativeName>
        <fullName evidence="14">Folylpolyglutamate synthetase</fullName>
    </alternativeName>
    <alternativeName>
        <fullName evidence="15">Tetrahydrofolylpolyglutamate synthase</fullName>
    </alternativeName>
</protein>
<evidence type="ECO:0000256" key="4">
    <source>
        <dbReference type="ARBA" id="ARBA00008276"/>
    </source>
</evidence>
<evidence type="ECO:0000256" key="10">
    <source>
        <dbReference type="ARBA" id="ARBA00022741"/>
    </source>
</evidence>
<evidence type="ECO:0000256" key="17">
    <source>
        <dbReference type="ARBA" id="ARBA00047493"/>
    </source>
</evidence>
<dbReference type="PANTHER" id="PTHR11136">
    <property type="entry name" value="FOLYLPOLYGLUTAMATE SYNTHASE-RELATED"/>
    <property type="match status" value="1"/>
</dbReference>
<dbReference type="EMBL" id="CP159578">
    <property type="protein sequence ID" value="XCJ78119.1"/>
    <property type="molecule type" value="Genomic_DNA"/>
</dbReference>
<dbReference type="NCBIfam" id="TIGR01499">
    <property type="entry name" value="folC"/>
    <property type="match status" value="1"/>
</dbReference>
<dbReference type="GO" id="GO:0005737">
    <property type="term" value="C:cytoplasm"/>
    <property type="evidence" value="ECO:0007669"/>
    <property type="project" value="TreeGrafter"/>
</dbReference>
<dbReference type="InterPro" id="IPR004101">
    <property type="entry name" value="Mur_ligase_C"/>
</dbReference>
<dbReference type="SUPFAM" id="SSF53244">
    <property type="entry name" value="MurD-like peptide ligases, peptide-binding domain"/>
    <property type="match status" value="1"/>
</dbReference>